<dbReference type="InterPro" id="IPR002831">
    <property type="entry name" value="Tscrpt_reg_TrmB_N"/>
</dbReference>
<protein>
    <recommendedName>
        <fullName evidence="2">HTH luxR-type domain-containing protein</fullName>
    </recommendedName>
</protein>
<dbReference type="EMBL" id="JAAGOA010000003">
    <property type="protein sequence ID" value="NED99677.1"/>
    <property type="molecule type" value="Genomic_DNA"/>
</dbReference>
<dbReference type="GO" id="GO:0003677">
    <property type="term" value="F:DNA binding"/>
    <property type="evidence" value="ECO:0007669"/>
    <property type="project" value="InterPro"/>
</dbReference>
<dbReference type="InterPro" id="IPR000792">
    <property type="entry name" value="Tscrpt_reg_LuxR_C"/>
</dbReference>
<dbReference type="PANTHER" id="PTHR34293:SF1">
    <property type="entry name" value="HTH-TYPE TRANSCRIPTIONAL REGULATOR TRMBL2"/>
    <property type="match status" value="1"/>
</dbReference>
<dbReference type="SUPFAM" id="SSF46894">
    <property type="entry name" value="C-terminal effector domain of the bipartite response regulators"/>
    <property type="match status" value="1"/>
</dbReference>
<comment type="caution">
    <text evidence="3">The sequence shown here is derived from an EMBL/GenBank/DDBJ whole genome shotgun (WGS) entry which is preliminary data.</text>
</comment>
<dbReference type="GO" id="GO:0006355">
    <property type="term" value="P:regulation of DNA-templated transcription"/>
    <property type="evidence" value="ECO:0007669"/>
    <property type="project" value="InterPro"/>
</dbReference>
<feature type="region of interest" description="Disordered" evidence="1">
    <location>
        <begin position="1"/>
        <end position="44"/>
    </location>
</feature>
<dbReference type="Pfam" id="PF01978">
    <property type="entry name" value="TrmB"/>
    <property type="match status" value="1"/>
</dbReference>
<dbReference type="SMART" id="SM00421">
    <property type="entry name" value="HTH_LUXR"/>
    <property type="match status" value="1"/>
</dbReference>
<gene>
    <name evidence="3" type="ORF">G1H10_05800</name>
</gene>
<evidence type="ECO:0000313" key="3">
    <source>
        <dbReference type="EMBL" id="NED99677.1"/>
    </source>
</evidence>
<accession>A0A6L9S5B1</accession>
<dbReference type="Proteomes" id="UP000475214">
    <property type="component" value="Unassembled WGS sequence"/>
</dbReference>
<dbReference type="Gene3D" id="1.10.10.10">
    <property type="entry name" value="Winged helix-like DNA-binding domain superfamily/Winged helix DNA-binding domain"/>
    <property type="match status" value="2"/>
</dbReference>
<dbReference type="AlphaFoldDB" id="A0A6L9S5B1"/>
<name>A0A6L9S5B1_9ACTN</name>
<dbReference type="InterPro" id="IPR036388">
    <property type="entry name" value="WH-like_DNA-bd_sf"/>
</dbReference>
<evidence type="ECO:0000259" key="2">
    <source>
        <dbReference type="SMART" id="SM00421"/>
    </source>
</evidence>
<dbReference type="InterPro" id="IPR036390">
    <property type="entry name" value="WH_DNA-bd_sf"/>
</dbReference>
<dbReference type="SUPFAM" id="SSF46785">
    <property type="entry name" value="Winged helix' DNA-binding domain"/>
    <property type="match status" value="1"/>
</dbReference>
<proteinExistence type="predicted"/>
<evidence type="ECO:0000313" key="4">
    <source>
        <dbReference type="Proteomes" id="UP000475214"/>
    </source>
</evidence>
<feature type="compositionally biased region" description="Gly residues" evidence="1">
    <location>
        <begin position="310"/>
        <end position="320"/>
    </location>
</feature>
<sequence length="385" mass="41548">MRPRSRPVRTDDEPATPRPAGARGFERPDGTARPAGGDGYSLTPVGVGEFDEHVYRTLLTRTDATPADLAEQLGSPPARVDRAFARLRSLGLVTRMSGRHPRYTAVDPEAAVESLVRARSTELEQVRSSVLALSAMFHAVRRQEGAGGTIEVLNGPEELGRWFVRLQHQVRDEMLALDRPPYALAAANPVEPLTLDAGVRWRAIYAPESLEIPGALQEIESLGARGEQSRVLAGLPMKLAIADRRIALLPLHLDVAHAQAAVIRESTLLDALVALFEFYWKRAVPIGDSGGDRSGRSDSGDGRPGDGRPSDGGPGDGGPGDGDEGTADDRELARLLASGLTDSAIARQLGLSTRTMRRRTRRLFDELAASNRFQAGVQAARRGWL</sequence>
<dbReference type="InterPro" id="IPR016032">
    <property type="entry name" value="Sig_transdc_resp-reg_C-effctor"/>
</dbReference>
<dbReference type="CDD" id="cd00090">
    <property type="entry name" value="HTH_ARSR"/>
    <property type="match status" value="1"/>
</dbReference>
<dbReference type="InterPro" id="IPR051797">
    <property type="entry name" value="TrmB-like"/>
</dbReference>
<dbReference type="InterPro" id="IPR011991">
    <property type="entry name" value="ArsR-like_HTH"/>
</dbReference>
<evidence type="ECO:0000256" key="1">
    <source>
        <dbReference type="SAM" id="MobiDB-lite"/>
    </source>
</evidence>
<reference evidence="3 4" key="1">
    <citation type="submission" date="2020-02" db="EMBL/GenBank/DDBJ databases">
        <authorList>
            <person name="Li X.-J."/>
            <person name="Han X.-M."/>
        </authorList>
    </citation>
    <scope>NUCLEOTIDE SEQUENCE [LARGE SCALE GENOMIC DNA]</scope>
    <source>
        <strain evidence="3 4">CCTCC AB 2017055</strain>
    </source>
</reference>
<dbReference type="PANTHER" id="PTHR34293">
    <property type="entry name" value="HTH-TYPE TRANSCRIPTIONAL REGULATOR TRMBL2"/>
    <property type="match status" value="1"/>
</dbReference>
<feature type="compositionally biased region" description="Basic and acidic residues" evidence="1">
    <location>
        <begin position="290"/>
        <end position="309"/>
    </location>
</feature>
<organism evidence="3 4">
    <name type="scientific">Phytoactinopolyspora halotolerans</name>
    <dbReference type="NCBI Taxonomy" id="1981512"/>
    <lineage>
        <taxon>Bacteria</taxon>
        <taxon>Bacillati</taxon>
        <taxon>Actinomycetota</taxon>
        <taxon>Actinomycetes</taxon>
        <taxon>Jiangellales</taxon>
        <taxon>Jiangellaceae</taxon>
        <taxon>Phytoactinopolyspora</taxon>
    </lineage>
</organism>
<keyword evidence="4" id="KW-1185">Reference proteome</keyword>
<feature type="domain" description="HTH luxR-type" evidence="2">
    <location>
        <begin position="322"/>
        <end position="379"/>
    </location>
</feature>
<feature type="region of interest" description="Disordered" evidence="1">
    <location>
        <begin position="289"/>
        <end position="327"/>
    </location>
</feature>